<feature type="compositionally biased region" description="Polar residues" evidence="1">
    <location>
        <begin position="146"/>
        <end position="169"/>
    </location>
</feature>
<evidence type="ECO:0000313" key="3">
    <source>
        <dbReference type="EMBL" id="KAH9290005.1"/>
    </source>
</evidence>
<feature type="region of interest" description="Disordered" evidence="1">
    <location>
        <begin position="124"/>
        <end position="169"/>
    </location>
</feature>
<evidence type="ECO:0000313" key="4">
    <source>
        <dbReference type="Proteomes" id="UP000824469"/>
    </source>
</evidence>
<proteinExistence type="predicted"/>
<dbReference type="SUPFAM" id="SSF50249">
    <property type="entry name" value="Nucleic acid-binding proteins"/>
    <property type="match status" value="1"/>
</dbReference>
<evidence type="ECO:0000256" key="1">
    <source>
        <dbReference type="SAM" id="MobiDB-lite"/>
    </source>
</evidence>
<dbReference type="AlphaFoldDB" id="A0AA38F5V8"/>
<dbReference type="FunFam" id="2.40.50.140:FF:000117">
    <property type="entry name" value="Replication protein A subunit"/>
    <property type="match status" value="1"/>
</dbReference>
<reference evidence="3 4" key="1">
    <citation type="journal article" date="2021" name="Nat. Plants">
        <title>The Taxus genome provides insights into paclitaxel biosynthesis.</title>
        <authorList>
            <person name="Xiong X."/>
            <person name="Gou J."/>
            <person name="Liao Q."/>
            <person name="Li Y."/>
            <person name="Zhou Q."/>
            <person name="Bi G."/>
            <person name="Li C."/>
            <person name="Du R."/>
            <person name="Wang X."/>
            <person name="Sun T."/>
            <person name="Guo L."/>
            <person name="Liang H."/>
            <person name="Lu P."/>
            <person name="Wu Y."/>
            <person name="Zhang Z."/>
            <person name="Ro D.K."/>
            <person name="Shang Y."/>
            <person name="Huang S."/>
            <person name="Yan J."/>
        </authorList>
    </citation>
    <scope>NUCLEOTIDE SEQUENCE [LARGE SCALE GENOMIC DNA]</scope>
    <source>
        <strain evidence="3">Ta-2019</strain>
    </source>
</reference>
<protein>
    <recommendedName>
        <fullName evidence="2">Replication factor-A protein 1 N-terminal domain-containing protein</fullName>
    </recommendedName>
</protein>
<accession>A0AA38F5V8</accession>
<name>A0AA38F5V8_TAXCH</name>
<dbReference type="CDD" id="cd04477">
    <property type="entry name" value="RPA1N"/>
    <property type="match status" value="1"/>
</dbReference>
<dbReference type="Gene3D" id="2.40.50.140">
    <property type="entry name" value="Nucleic acid-binding proteins"/>
    <property type="match status" value="1"/>
</dbReference>
<comment type="caution">
    <text evidence="3">The sequence shown here is derived from an EMBL/GenBank/DDBJ whole genome shotgun (WGS) entry which is preliminary data.</text>
</comment>
<keyword evidence="4" id="KW-1185">Reference proteome</keyword>
<evidence type="ECO:0000259" key="2">
    <source>
        <dbReference type="Pfam" id="PF04057"/>
    </source>
</evidence>
<dbReference type="GO" id="GO:0005634">
    <property type="term" value="C:nucleus"/>
    <property type="evidence" value="ECO:0007669"/>
    <property type="project" value="InterPro"/>
</dbReference>
<dbReference type="InterPro" id="IPR012340">
    <property type="entry name" value="NA-bd_OB-fold"/>
</dbReference>
<sequence length="169" mass="18305">MAASLTANAISALYNGDVDLKPAVQVLDIKQIGTTNNMQERYRMVLSDGTHMQQAMLATQLNEYVKSGQIQKGSVVQLIEYICNCVQNRKIIIVLNMEVIALKCDIVGEPKQIIDANAQQQQRVSMPVQQAPQAQASPQAQPGQSYAGSYNTGLRSGPNLNPVSQTTSG</sequence>
<feature type="domain" description="Replication factor-A protein 1 N-terminal" evidence="2">
    <location>
        <begin position="5"/>
        <end position="101"/>
    </location>
</feature>
<organism evidence="3 4">
    <name type="scientific">Taxus chinensis</name>
    <name type="common">Chinese yew</name>
    <name type="synonym">Taxus wallichiana var. chinensis</name>
    <dbReference type="NCBI Taxonomy" id="29808"/>
    <lineage>
        <taxon>Eukaryota</taxon>
        <taxon>Viridiplantae</taxon>
        <taxon>Streptophyta</taxon>
        <taxon>Embryophyta</taxon>
        <taxon>Tracheophyta</taxon>
        <taxon>Spermatophyta</taxon>
        <taxon>Pinopsida</taxon>
        <taxon>Pinidae</taxon>
        <taxon>Conifers II</taxon>
        <taxon>Cupressales</taxon>
        <taxon>Taxaceae</taxon>
        <taxon>Taxus</taxon>
    </lineage>
</organism>
<dbReference type="GO" id="GO:0003677">
    <property type="term" value="F:DNA binding"/>
    <property type="evidence" value="ECO:0007669"/>
    <property type="project" value="InterPro"/>
</dbReference>
<dbReference type="Pfam" id="PF04057">
    <property type="entry name" value="Rep-A_N"/>
    <property type="match status" value="1"/>
</dbReference>
<feature type="non-terminal residue" evidence="3">
    <location>
        <position position="1"/>
    </location>
</feature>
<dbReference type="GO" id="GO:0006260">
    <property type="term" value="P:DNA replication"/>
    <property type="evidence" value="ECO:0007669"/>
    <property type="project" value="InterPro"/>
</dbReference>
<gene>
    <name evidence="3" type="ORF">KI387_034122</name>
</gene>
<dbReference type="InterPro" id="IPR007199">
    <property type="entry name" value="Rep_factor-A_N"/>
</dbReference>
<feature type="compositionally biased region" description="Low complexity" evidence="1">
    <location>
        <begin position="124"/>
        <end position="144"/>
    </location>
</feature>
<dbReference type="OMA" id="NMQERYR"/>
<dbReference type="Proteomes" id="UP000824469">
    <property type="component" value="Unassembled WGS sequence"/>
</dbReference>
<dbReference type="EMBL" id="JAHRHJ020003813">
    <property type="protein sequence ID" value="KAH9290005.1"/>
    <property type="molecule type" value="Genomic_DNA"/>
</dbReference>